<proteinExistence type="predicted"/>
<dbReference type="EMBL" id="CP093343">
    <property type="protein sequence ID" value="WOG84637.1"/>
    <property type="molecule type" value="Genomic_DNA"/>
</dbReference>
<feature type="region of interest" description="Disordered" evidence="1">
    <location>
        <begin position="15"/>
        <end position="51"/>
    </location>
</feature>
<feature type="compositionally biased region" description="Basic and acidic residues" evidence="1">
    <location>
        <begin position="21"/>
        <end position="31"/>
    </location>
</feature>
<accession>A0AAF0W7F1</accession>
<evidence type="ECO:0000313" key="3">
    <source>
        <dbReference type="Proteomes" id="UP000077755"/>
    </source>
</evidence>
<gene>
    <name evidence="2" type="ORF">DCAR_0103821</name>
</gene>
<name>A0AAF0W7F1_DAUCS</name>
<dbReference type="Proteomes" id="UP000077755">
    <property type="component" value="Chromosome 1"/>
</dbReference>
<reference evidence="2" key="1">
    <citation type="journal article" date="2016" name="Nat. Genet.">
        <title>A high-quality carrot genome assembly provides new insights into carotenoid accumulation and asterid genome evolution.</title>
        <authorList>
            <person name="Iorizzo M."/>
            <person name="Ellison S."/>
            <person name="Senalik D."/>
            <person name="Zeng P."/>
            <person name="Satapoomin P."/>
            <person name="Huang J."/>
            <person name="Bowman M."/>
            <person name="Iovene M."/>
            <person name="Sanseverino W."/>
            <person name="Cavagnaro P."/>
            <person name="Yildiz M."/>
            <person name="Macko-Podgorni A."/>
            <person name="Moranska E."/>
            <person name="Grzebelus E."/>
            <person name="Grzebelus D."/>
            <person name="Ashrafi H."/>
            <person name="Zheng Z."/>
            <person name="Cheng S."/>
            <person name="Spooner D."/>
            <person name="Van Deynze A."/>
            <person name="Simon P."/>
        </authorList>
    </citation>
    <scope>NUCLEOTIDE SEQUENCE</scope>
    <source>
        <tissue evidence="2">Leaf</tissue>
    </source>
</reference>
<organism evidence="2 3">
    <name type="scientific">Daucus carota subsp. sativus</name>
    <name type="common">Carrot</name>
    <dbReference type="NCBI Taxonomy" id="79200"/>
    <lineage>
        <taxon>Eukaryota</taxon>
        <taxon>Viridiplantae</taxon>
        <taxon>Streptophyta</taxon>
        <taxon>Embryophyta</taxon>
        <taxon>Tracheophyta</taxon>
        <taxon>Spermatophyta</taxon>
        <taxon>Magnoliopsida</taxon>
        <taxon>eudicotyledons</taxon>
        <taxon>Gunneridae</taxon>
        <taxon>Pentapetalae</taxon>
        <taxon>asterids</taxon>
        <taxon>campanulids</taxon>
        <taxon>Apiales</taxon>
        <taxon>Apiaceae</taxon>
        <taxon>Apioideae</taxon>
        <taxon>Scandiceae</taxon>
        <taxon>Daucinae</taxon>
        <taxon>Daucus</taxon>
        <taxon>Daucus sect. Daucus</taxon>
    </lineage>
</organism>
<keyword evidence="3" id="KW-1185">Reference proteome</keyword>
<feature type="compositionally biased region" description="Low complexity" evidence="1">
    <location>
        <begin position="33"/>
        <end position="50"/>
    </location>
</feature>
<evidence type="ECO:0000256" key="1">
    <source>
        <dbReference type="SAM" id="MobiDB-lite"/>
    </source>
</evidence>
<reference evidence="2" key="2">
    <citation type="submission" date="2022-03" db="EMBL/GenBank/DDBJ databases">
        <title>Draft title - Genomic analysis of global carrot germplasm unveils the trajectory of domestication and the origin of high carotenoid orange carrot.</title>
        <authorList>
            <person name="Iorizzo M."/>
            <person name="Ellison S."/>
            <person name="Senalik D."/>
            <person name="Macko-Podgorni A."/>
            <person name="Grzebelus D."/>
            <person name="Bostan H."/>
            <person name="Rolling W."/>
            <person name="Curaba J."/>
            <person name="Simon P."/>
        </authorList>
    </citation>
    <scope>NUCLEOTIDE SEQUENCE</scope>
    <source>
        <tissue evidence="2">Leaf</tissue>
    </source>
</reference>
<dbReference type="AlphaFoldDB" id="A0AAF0W7F1"/>
<protein>
    <submittedName>
        <fullName evidence="2">Uncharacterized protein</fullName>
    </submittedName>
</protein>
<sequence>MGLISGMLSCFKFNPSSSGRVNDKQNVKELETSSSLNPKLKSKSSASKAPIPVSYYPINSRLSYL</sequence>
<evidence type="ECO:0000313" key="2">
    <source>
        <dbReference type="EMBL" id="WOG84637.1"/>
    </source>
</evidence>